<evidence type="ECO:0000256" key="2">
    <source>
        <dbReference type="SAM" id="MobiDB-lite"/>
    </source>
</evidence>
<dbReference type="CDD" id="cd04301">
    <property type="entry name" value="NAT_SF"/>
    <property type="match status" value="1"/>
</dbReference>
<dbReference type="eggNOG" id="ENOG502S8FT">
    <property type="taxonomic scope" value="Eukaryota"/>
</dbReference>
<dbReference type="OrthoDB" id="329272at2759"/>
<feature type="compositionally biased region" description="Polar residues" evidence="2">
    <location>
        <begin position="30"/>
        <end position="50"/>
    </location>
</feature>
<evidence type="ECO:0000256" key="1">
    <source>
        <dbReference type="RuleBase" id="RU365086"/>
    </source>
</evidence>
<dbReference type="InterPro" id="IPR039143">
    <property type="entry name" value="GNPNAT1-like"/>
</dbReference>
<accession>S7Z4Q6</accession>
<dbReference type="PROSITE" id="PS51186">
    <property type="entry name" value="GNAT"/>
    <property type="match status" value="1"/>
</dbReference>
<dbReference type="SUPFAM" id="SSF55729">
    <property type="entry name" value="Acyl-CoA N-acyltransferases (Nat)"/>
    <property type="match status" value="1"/>
</dbReference>
<dbReference type="InterPro" id="IPR000182">
    <property type="entry name" value="GNAT_dom"/>
</dbReference>
<feature type="region of interest" description="Disordered" evidence="2">
    <location>
        <begin position="219"/>
        <end position="238"/>
    </location>
</feature>
<evidence type="ECO:0000259" key="3">
    <source>
        <dbReference type="PROSITE" id="PS51186"/>
    </source>
</evidence>
<evidence type="ECO:0000313" key="4">
    <source>
        <dbReference type="EMBL" id="EPS25099.1"/>
    </source>
</evidence>
<dbReference type="Pfam" id="PF00583">
    <property type="entry name" value="Acetyltransf_1"/>
    <property type="match status" value="1"/>
</dbReference>
<dbReference type="STRING" id="933388.S7Z4Q6"/>
<dbReference type="Proteomes" id="UP000019376">
    <property type="component" value="Unassembled WGS sequence"/>
</dbReference>
<organism evidence="4 5">
    <name type="scientific">Penicillium oxalicum (strain 114-2 / CGMCC 5302)</name>
    <name type="common">Penicillium decumbens</name>
    <dbReference type="NCBI Taxonomy" id="933388"/>
    <lineage>
        <taxon>Eukaryota</taxon>
        <taxon>Fungi</taxon>
        <taxon>Dikarya</taxon>
        <taxon>Ascomycota</taxon>
        <taxon>Pezizomycotina</taxon>
        <taxon>Eurotiomycetes</taxon>
        <taxon>Eurotiomycetidae</taxon>
        <taxon>Eurotiales</taxon>
        <taxon>Aspergillaceae</taxon>
        <taxon>Penicillium</taxon>
    </lineage>
</organism>
<name>S7Z4Q6_PENO1</name>
<protein>
    <recommendedName>
        <fullName evidence="1">Glucosamine 6-phosphate N-acetyltransferase</fullName>
        <ecNumber evidence="1">2.3.1.4</ecNumber>
    </recommendedName>
</protein>
<dbReference type="Gene3D" id="3.40.630.30">
    <property type="match status" value="1"/>
</dbReference>
<dbReference type="PANTHER" id="PTHR13355:SF11">
    <property type="entry name" value="GLUCOSAMINE 6-PHOSPHATE N-ACETYLTRANSFERASE"/>
    <property type="match status" value="1"/>
</dbReference>
<dbReference type="GO" id="GO:0004343">
    <property type="term" value="F:glucosamine 6-phosphate N-acetyltransferase activity"/>
    <property type="evidence" value="ECO:0007669"/>
    <property type="project" value="UniProtKB-UniRule"/>
</dbReference>
<evidence type="ECO:0000313" key="5">
    <source>
        <dbReference type="Proteomes" id="UP000019376"/>
    </source>
</evidence>
<feature type="domain" description="N-acetyltransferase" evidence="3">
    <location>
        <begin position="160"/>
        <end position="291"/>
    </location>
</feature>
<dbReference type="PANTHER" id="PTHR13355">
    <property type="entry name" value="GLUCOSAMINE 6-PHOSPHATE N-ACETYLTRANSFERASE"/>
    <property type="match status" value="1"/>
</dbReference>
<comment type="catalytic activity">
    <reaction evidence="1">
        <text>D-glucosamine 6-phosphate + acetyl-CoA = N-acetyl-D-glucosamine 6-phosphate + CoA + H(+)</text>
        <dbReference type="Rhea" id="RHEA:10292"/>
        <dbReference type="ChEBI" id="CHEBI:15378"/>
        <dbReference type="ChEBI" id="CHEBI:57287"/>
        <dbReference type="ChEBI" id="CHEBI:57288"/>
        <dbReference type="ChEBI" id="CHEBI:57513"/>
        <dbReference type="ChEBI" id="CHEBI:58725"/>
        <dbReference type="EC" id="2.3.1.4"/>
    </reaction>
</comment>
<gene>
    <name evidence="4" type="ORF">PDE_00030</name>
</gene>
<dbReference type="EC" id="2.3.1.4" evidence="1"/>
<keyword evidence="1" id="KW-0808">Transferase</keyword>
<keyword evidence="5" id="KW-1185">Reference proteome</keyword>
<dbReference type="HOGENOM" id="CLU_056607_0_0_1"/>
<reference evidence="4 5" key="1">
    <citation type="journal article" date="2013" name="PLoS ONE">
        <title>Genomic and secretomic analyses reveal unique features of the lignocellulolytic enzyme system of Penicillium decumbens.</title>
        <authorList>
            <person name="Liu G."/>
            <person name="Zhang L."/>
            <person name="Wei X."/>
            <person name="Zou G."/>
            <person name="Qin Y."/>
            <person name="Ma L."/>
            <person name="Li J."/>
            <person name="Zheng H."/>
            <person name="Wang S."/>
            <person name="Wang C."/>
            <person name="Xun L."/>
            <person name="Zhao G.-P."/>
            <person name="Zhou Z."/>
            <person name="Qu Y."/>
        </authorList>
    </citation>
    <scope>NUCLEOTIDE SEQUENCE [LARGE SCALE GENOMIC DNA]</scope>
    <source>
        <strain evidence="5">114-2 / CGMCC 5302</strain>
    </source>
</reference>
<proteinExistence type="inferred from homology"/>
<feature type="region of interest" description="Disordered" evidence="2">
    <location>
        <begin position="23"/>
        <end position="60"/>
    </location>
</feature>
<comment type="pathway">
    <text evidence="1">Nucleotide-sugar biosynthesis; UDP-N-acetyl-alpha-D-glucosamine biosynthesis; N-acetyl-alpha-D-glucosamine 1-phosphate from alpha-D-glucosamine 6-phosphate (route I): step 1/2.</text>
</comment>
<dbReference type="UniPathway" id="UPA00113">
    <property type="reaction ID" value="UER00529"/>
</dbReference>
<keyword evidence="1" id="KW-0012">Acyltransferase</keyword>
<dbReference type="PhylomeDB" id="S7Z4Q6"/>
<dbReference type="GO" id="GO:0006048">
    <property type="term" value="P:UDP-N-acetylglucosamine biosynthetic process"/>
    <property type="evidence" value="ECO:0007669"/>
    <property type="project" value="UniProtKB-UniRule"/>
</dbReference>
<sequence>MGPTQFCPSDTFTISVQLPPGTSVRLSLPETYSRQTNRPTDTESASNSKSTGDDGANPPIFNDAIQVRARVFIDEQKCSPEGEIDDDDPRSWQWVIYASRTVSGLNTSTSSSTGPAPAAAAVASSARSTIPVAVIRLVPPPQPPHEALLAHSNDAPLLPRYDWTHEPCIKLTRVAVLPEYRGLGLGRRLVQTALDWAVTHAEEIDDATRELASRFAFQGPSRDVRSGPSTGQAREEQKLDWSPAPWRGLVLVHAQVDVEAMYRGMGFVRDDELGRWDEEGIEHVGMFRRVEIRSKNLQSPFGVN</sequence>
<dbReference type="EMBL" id="KB644408">
    <property type="protein sequence ID" value="EPS25099.1"/>
    <property type="molecule type" value="Genomic_DNA"/>
</dbReference>
<comment type="similarity">
    <text evidence="1">Belongs to the acetyltransferase family. GNA1 subfamily.</text>
</comment>
<dbReference type="AlphaFoldDB" id="S7Z4Q6"/>
<dbReference type="InterPro" id="IPR016181">
    <property type="entry name" value="Acyl_CoA_acyltransferase"/>
</dbReference>